<sequence length="83" mass="9244">MGFWGLLPVDPRVHKSSVFPESLREIRGDEGRGRQREVLEGIPEVKGEGVEDVAATAAEPAWDERHCTLLLLLLLDDSKTFSD</sequence>
<reference evidence="2" key="1">
    <citation type="submission" date="2013-07" db="EMBL/GenBank/DDBJ databases">
        <title>The genome of Eucalyptus grandis.</title>
        <authorList>
            <person name="Schmutz J."/>
            <person name="Hayes R."/>
            <person name="Myburg A."/>
            <person name="Tuskan G."/>
            <person name="Grattapaglia D."/>
            <person name="Rokhsar D.S."/>
        </authorList>
    </citation>
    <scope>NUCLEOTIDE SEQUENCE</scope>
    <source>
        <tissue evidence="2">Leaf extractions</tissue>
    </source>
</reference>
<keyword evidence="3" id="KW-1185">Reference proteome</keyword>
<dbReference type="Gramene" id="KCW44318">
    <property type="protein sequence ID" value="KCW44318"/>
    <property type="gene ID" value="EUGRSUZ_L02233"/>
</dbReference>
<reference evidence="1" key="3">
    <citation type="submission" date="2023-04" db="EMBL/GenBank/DDBJ databases">
        <title>WGS assembly of Eucalyptus grandis.</title>
        <authorList>
            <person name="Myburg A."/>
            <person name="Grattapaglia D."/>
            <person name="Tuskan G."/>
            <person name="Hellsten U."/>
            <person name="Hayes R."/>
            <person name="Grimwood J."/>
            <person name="Jenkins J."/>
            <person name="Lindquist E."/>
            <person name="Tice H."/>
            <person name="Bauer D."/>
            <person name="Goodstein D."/>
            <person name="Dubchak I."/>
            <person name="Poliakov A."/>
            <person name="Mizrachi E."/>
            <person name="Kullan A."/>
            <person name="Hussey S."/>
            <person name="Pinard D."/>
            <person name="Van D."/>
            <person name="Singh P."/>
            <person name="Van J."/>
            <person name="Silva-Junior O."/>
            <person name="Togawa R."/>
            <person name="Pappas M."/>
            <person name="Faria D."/>
            <person name="Sansaloni C."/>
            <person name="Petroli C."/>
            <person name="Yang X."/>
            <person name="Ranjan P."/>
            <person name="Tschaplinski T."/>
            <person name="Ye C."/>
            <person name="Li T."/>
            <person name="Sterck L."/>
            <person name="Vanneste K."/>
            <person name="Murat F."/>
            <person name="Soler M."/>
            <person name="Clemente H."/>
            <person name="Saidi N."/>
            <person name="Cassan-Wang H."/>
            <person name="Dunand C."/>
            <person name="Hefer C."/>
            <person name="Bornberg-Bauer E."/>
            <person name="Kersting A."/>
            <person name="Vining K."/>
            <person name="Amarasinghe V."/>
            <person name="Ranik M."/>
            <person name="Naithani S."/>
            <person name="Elser J."/>
            <person name="Boyd A."/>
            <person name="Liston A."/>
            <person name="Spatafora J."/>
            <person name="Dharmwardhana P."/>
            <person name="Raja R."/>
            <person name="Sullivan C."/>
            <person name="Romanel E."/>
            <person name="Alves-Ferreira M."/>
            <person name="Kulheim C."/>
            <person name="Foley W."/>
            <person name="Carocha V."/>
            <person name="Paiva J."/>
            <person name="Kudrna D."/>
            <person name="Brommonschenkel S."/>
            <person name="Pasquali G."/>
            <person name="Byrne M."/>
            <person name="Rigault P."/>
            <person name="Tibbits J."/>
            <person name="Spokevicius A."/>
            <person name="Jones R."/>
            <person name="Steane D."/>
            <person name="Vaillancourt R."/>
            <person name="Potts B."/>
            <person name="Joubert F."/>
            <person name="Barry K."/>
            <person name="Pappas G."/>
            <person name="Strauss S."/>
            <person name="Jaiswal P."/>
            <person name="Grima-Pettenati J."/>
            <person name="Salse J."/>
            <person name="Van D."/>
            <person name="Rokhsar D."/>
            <person name="Schmutz J."/>
        </authorList>
    </citation>
    <scope>NUCLEOTIDE SEQUENCE</scope>
    <source>
        <tissue evidence="1">Leaf extractions</tissue>
    </source>
</reference>
<evidence type="ECO:0000313" key="2">
    <source>
        <dbReference type="EMBL" id="KCW44318.1"/>
    </source>
</evidence>
<dbReference type="EMBL" id="MU848939">
    <property type="protein sequence ID" value="KAK2631942.1"/>
    <property type="molecule type" value="Genomic_DNA"/>
</dbReference>
<reference evidence="1" key="2">
    <citation type="journal article" date="2014" name="Nature">
        <title>The genome of Eucalyptus grandis.</title>
        <authorList>
            <person name="Myburg A.A."/>
            <person name="Grattapaglia D."/>
            <person name="Tuskan G.A."/>
            <person name="Hellsten U."/>
            <person name="Hayes R.D."/>
            <person name="Grimwood J."/>
            <person name="Jenkins J."/>
            <person name="Lindquist E."/>
            <person name="Tice H."/>
            <person name="Bauer D."/>
            <person name="Goodstein D.M."/>
            <person name="Dubchak I."/>
            <person name="Poliakov A."/>
            <person name="Mizrachi E."/>
            <person name="Kullan A.R."/>
            <person name="Hussey S.G."/>
            <person name="Pinard D."/>
            <person name="van der Merwe K."/>
            <person name="Singh P."/>
            <person name="van Jaarsveld I."/>
            <person name="Silva-Junior O.B."/>
            <person name="Togawa R.C."/>
            <person name="Pappas M.R."/>
            <person name="Faria D.A."/>
            <person name="Sansaloni C.P."/>
            <person name="Petroli C.D."/>
            <person name="Yang X."/>
            <person name="Ranjan P."/>
            <person name="Tschaplinski T.J."/>
            <person name="Ye C.Y."/>
            <person name="Li T."/>
            <person name="Sterck L."/>
            <person name="Vanneste K."/>
            <person name="Murat F."/>
            <person name="Soler M."/>
            <person name="Clemente H.S."/>
            <person name="Saidi N."/>
            <person name="Cassan-Wang H."/>
            <person name="Dunand C."/>
            <person name="Hefer C.A."/>
            <person name="Bornberg-Bauer E."/>
            <person name="Kersting A.R."/>
            <person name="Vining K."/>
            <person name="Amarasinghe V."/>
            <person name="Ranik M."/>
            <person name="Naithani S."/>
            <person name="Elser J."/>
            <person name="Boyd A.E."/>
            <person name="Liston A."/>
            <person name="Spatafora J.W."/>
            <person name="Dharmwardhana P."/>
            <person name="Raja R."/>
            <person name="Sullivan C."/>
            <person name="Romanel E."/>
            <person name="Alves-Ferreira M."/>
            <person name="Kulheim C."/>
            <person name="Foley W."/>
            <person name="Carocha V."/>
            <person name="Paiva J."/>
            <person name="Kudrna D."/>
            <person name="Brommonschenkel S.H."/>
            <person name="Pasquali G."/>
            <person name="Byrne M."/>
            <person name="Rigault P."/>
            <person name="Tibbits J."/>
            <person name="Spokevicius A."/>
            <person name="Jones R.C."/>
            <person name="Steane D.A."/>
            <person name="Vaillancourt R.E."/>
            <person name="Potts B.M."/>
            <person name="Joubert F."/>
            <person name="Barry K."/>
            <person name="Pappas G.J."/>
            <person name="Strauss S.H."/>
            <person name="Jaiswal P."/>
            <person name="Grima-Pettenati J."/>
            <person name="Salse J."/>
            <person name="Van de Peer Y."/>
            <person name="Rokhsar D.S."/>
            <person name="Schmutz J."/>
        </authorList>
    </citation>
    <scope>NUCLEOTIDE SEQUENCE</scope>
    <source>
        <tissue evidence="1">Leaf extractions</tissue>
    </source>
</reference>
<gene>
    <name evidence="2" type="ORF">EUGRSUZ_L02233</name>
</gene>
<protein>
    <submittedName>
        <fullName evidence="2">Uncharacterized protein</fullName>
    </submittedName>
</protein>
<evidence type="ECO:0000313" key="3">
    <source>
        <dbReference type="Proteomes" id="UP000030711"/>
    </source>
</evidence>
<evidence type="ECO:0000313" key="1">
    <source>
        <dbReference type="EMBL" id="KAK2631942.1"/>
    </source>
</evidence>
<name>A0A058ZR95_EUCGR</name>
<dbReference type="AlphaFoldDB" id="A0A058ZR95"/>
<dbReference type="InParanoid" id="A0A058ZR95"/>
<reference evidence="1" key="4">
    <citation type="submission" date="2023-07" db="EMBL/GenBank/DDBJ databases">
        <authorList>
            <person name="Myburg A.A."/>
            <person name="Grattapaglia D."/>
            <person name="Tuskan G.A."/>
            <person name="Hellsten U."/>
            <person name="Hayes R.D."/>
            <person name="Grimwood J."/>
            <person name="Jenkins J."/>
            <person name="Lindquist E."/>
            <person name="Tice H."/>
            <person name="Bauer D."/>
            <person name="Goodstein D.M."/>
            <person name="Dubchak I."/>
            <person name="Poliakov A."/>
            <person name="Mizrachi E."/>
            <person name="Kullan A.R."/>
            <person name="Hussey S.G."/>
            <person name="Pinard D."/>
            <person name="Van D.M."/>
            <person name="Singh P."/>
            <person name="Van J.I."/>
            <person name="Silva-Junior O.B."/>
            <person name="Togawa R.C."/>
            <person name="Pappas M.R."/>
            <person name="Faria D.A."/>
            <person name="Sansaloni C.P."/>
            <person name="Petroli C.D."/>
            <person name="Yang X."/>
            <person name="Ranjan P."/>
            <person name="Tschaplinski T.J."/>
            <person name="Ye C.Y."/>
            <person name="Li T."/>
            <person name="Sterck L."/>
            <person name="Vanneste K."/>
            <person name="Murat F."/>
            <person name="Soler M."/>
            <person name="Clemente H.S."/>
            <person name="Saidi N."/>
            <person name="Cassan-Wang H."/>
            <person name="Dunand C."/>
            <person name="Hefer C.A."/>
            <person name="Bornberg-Bauer E."/>
            <person name="Kersting A.R."/>
            <person name="Vining K."/>
            <person name="Amarasinghe V."/>
            <person name="Ranik M."/>
            <person name="Naithani S."/>
            <person name="Elser J."/>
            <person name="Boyd A.E."/>
            <person name="Liston A."/>
            <person name="Spatafora J.W."/>
            <person name="Dharmwardhana P."/>
            <person name="Raja R."/>
            <person name="Sullivan C."/>
            <person name="Romanel E."/>
            <person name="Alves-Ferreira M."/>
            <person name="Kulheim C."/>
            <person name="Foley W."/>
            <person name="Carocha V."/>
            <person name="Paiva J."/>
            <person name="Kudrna D."/>
            <person name="Brommonschenkel S.H."/>
            <person name="Pasquali G."/>
            <person name="Byrne M."/>
            <person name="Rigault P."/>
            <person name="Tibbits J."/>
            <person name="Spokevicius A."/>
            <person name="Jones R.C."/>
            <person name="Steane D.A."/>
            <person name="Vaillancourt R.E."/>
            <person name="Potts B.M."/>
            <person name="Joubert F."/>
            <person name="Barry K."/>
            <person name="Pappas G.J."/>
            <person name="Strauss S.H."/>
            <person name="Jaiswal P."/>
            <person name="Grima-Pettenati J."/>
            <person name="Salse J."/>
            <person name="Van D.P."/>
            <person name="Rokhsar D.S."/>
            <person name="Schmutz J."/>
        </authorList>
    </citation>
    <scope>NUCLEOTIDE SEQUENCE</scope>
    <source>
        <tissue evidence="1">Leaf extractions</tissue>
    </source>
</reference>
<accession>A0A058ZR95</accession>
<organism evidence="2">
    <name type="scientific">Eucalyptus grandis</name>
    <name type="common">Flooded gum</name>
    <dbReference type="NCBI Taxonomy" id="71139"/>
    <lineage>
        <taxon>Eukaryota</taxon>
        <taxon>Viridiplantae</taxon>
        <taxon>Streptophyta</taxon>
        <taxon>Embryophyta</taxon>
        <taxon>Tracheophyta</taxon>
        <taxon>Spermatophyta</taxon>
        <taxon>Magnoliopsida</taxon>
        <taxon>eudicotyledons</taxon>
        <taxon>Gunneridae</taxon>
        <taxon>Pentapetalae</taxon>
        <taxon>rosids</taxon>
        <taxon>malvids</taxon>
        <taxon>Myrtales</taxon>
        <taxon>Myrtaceae</taxon>
        <taxon>Myrtoideae</taxon>
        <taxon>Eucalypteae</taxon>
        <taxon>Eucalyptus</taxon>
    </lineage>
</organism>
<dbReference type="Proteomes" id="UP000030711">
    <property type="component" value="Unassembled WGS sequence"/>
</dbReference>
<proteinExistence type="predicted"/>
<dbReference type="EMBL" id="KK199456">
    <property type="protein sequence ID" value="KCW44318.1"/>
    <property type="molecule type" value="Genomic_DNA"/>
</dbReference>